<dbReference type="EMBL" id="VDMD01000002">
    <property type="protein sequence ID" value="TRM68342.1"/>
    <property type="molecule type" value="Genomic_DNA"/>
</dbReference>
<evidence type="ECO:0000313" key="1">
    <source>
        <dbReference type="EMBL" id="TRM68342.1"/>
    </source>
</evidence>
<evidence type="ECO:0000313" key="2">
    <source>
        <dbReference type="Proteomes" id="UP000320762"/>
    </source>
</evidence>
<reference evidence="1 2" key="1">
    <citation type="journal article" date="2019" name="New Phytol.">
        <title>Comparative genomics reveals unique wood-decay strategies and fruiting body development in the Schizophyllaceae.</title>
        <authorList>
            <person name="Almasi E."/>
            <person name="Sahu N."/>
            <person name="Krizsan K."/>
            <person name="Balint B."/>
            <person name="Kovacs G.M."/>
            <person name="Kiss B."/>
            <person name="Cseklye J."/>
            <person name="Drula E."/>
            <person name="Henrissat B."/>
            <person name="Nagy I."/>
            <person name="Chovatia M."/>
            <person name="Adam C."/>
            <person name="LaButti K."/>
            <person name="Lipzen A."/>
            <person name="Riley R."/>
            <person name="Grigoriev I.V."/>
            <person name="Nagy L.G."/>
        </authorList>
    </citation>
    <scope>NUCLEOTIDE SEQUENCE [LARGE SCALE GENOMIC DNA]</scope>
    <source>
        <strain evidence="1 2">NL-1724</strain>
    </source>
</reference>
<dbReference type="AlphaFoldDB" id="A0A550CU75"/>
<sequence length="215" mass="24077">MNLVPVAQPADLSLSAVVDALRADLQALKENNRQRNLETDRNLENERNLENVRNLESDRIRTMEILALQEGNTTLQKDNTSLGQRVEYLSGEVARLTSGSERLPSVLERLAMEIERPTDKCAGLMSDVRRMMSGIEGTTSGTGRPTNVLSERLLRRASYNKSGFNKSGPGSKGAVKRQVRLQRPYSLSATKRKRHLRSIVVDVCGLHRILRLGRE</sequence>
<comment type="caution">
    <text evidence="1">The sequence shown here is derived from an EMBL/GenBank/DDBJ whole genome shotgun (WGS) entry which is preliminary data.</text>
</comment>
<name>A0A550CU75_9AGAR</name>
<organism evidence="1 2">
    <name type="scientific">Schizophyllum amplum</name>
    <dbReference type="NCBI Taxonomy" id="97359"/>
    <lineage>
        <taxon>Eukaryota</taxon>
        <taxon>Fungi</taxon>
        <taxon>Dikarya</taxon>
        <taxon>Basidiomycota</taxon>
        <taxon>Agaricomycotina</taxon>
        <taxon>Agaricomycetes</taxon>
        <taxon>Agaricomycetidae</taxon>
        <taxon>Agaricales</taxon>
        <taxon>Schizophyllaceae</taxon>
        <taxon>Schizophyllum</taxon>
    </lineage>
</organism>
<accession>A0A550CU75</accession>
<dbReference type="Proteomes" id="UP000320762">
    <property type="component" value="Unassembled WGS sequence"/>
</dbReference>
<keyword evidence="2" id="KW-1185">Reference proteome</keyword>
<gene>
    <name evidence="1" type="ORF">BD626DRAFT_534429</name>
</gene>
<protein>
    <submittedName>
        <fullName evidence="1">Uncharacterized protein</fullName>
    </submittedName>
</protein>
<proteinExistence type="predicted"/>